<name>A0ABV1RI00_9ALTE</name>
<gene>
    <name evidence="1" type="ORF">ABS311_11825</name>
</gene>
<organism evidence="1 2">
    <name type="scientific">Catenovulum sediminis</name>
    <dbReference type="NCBI Taxonomy" id="1740262"/>
    <lineage>
        <taxon>Bacteria</taxon>
        <taxon>Pseudomonadati</taxon>
        <taxon>Pseudomonadota</taxon>
        <taxon>Gammaproteobacteria</taxon>
        <taxon>Alteromonadales</taxon>
        <taxon>Alteromonadaceae</taxon>
        <taxon>Catenovulum</taxon>
    </lineage>
</organism>
<evidence type="ECO:0000313" key="1">
    <source>
        <dbReference type="EMBL" id="MER2492563.1"/>
    </source>
</evidence>
<proteinExistence type="predicted"/>
<keyword evidence="2" id="KW-1185">Reference proteome</keyword>
<evidence type="ECO:0000313" key="2">
    <source>
        <dbReference type="Proteomes" id="UP001467690"/>
    </source>
</evidence>
<accession>A0ABV1RI00</accession>
<sequence length="58" mass="6740">MSQDISLDQVDLLINEIIIDEPNMMNEVLSSIQLLGNDISELKKHYQDRPKTVFKIPR</sequence>
<comment type="caution">
    <text evidence="1">The sequence shown here is derived from an EMBL/GenBank/DDBJ whole genome shotgun (WGS) entry which is preliminary data.</text>
</comment>
<dbReference type="EMBL" id="JBELOE010000216">
    <property type="protein sequence ID" value="MER2492563.1"/>
    <property type="molecule type" value="Genomic_DNA"/>
</dbReference>
<reference evidence="1 2" key="1">
    <citation type="submission" date="2024-06" db="EMBL/GenBank/DDBJ databases">
        <authorList>
            <person name="Chen R.Y."/>
        </authorList>
    </citation>
    <scope>NUCLEOTIDE SEQUENCE [LARGE SCALE GENOMIC DNA]</scope>
    <source>
        <strain evidence="1 2">D2</strain>
    </source>
</reference>
<dbReference type="Proteomes" id="UP001467690">
    <property type="component" value="Unassembled WGS sequence"/>
</dbReference>
<dbReference type="RefSeq" id="WP_185976595.1">
    <property type="nucleotide sequence ID" value="NZ_CP041660.1"/>
</dbReference>
<protein>
    <submittedName>
        <fullName evidence="1">Uncharacterized protein</fullName>
    </submittedName>
</protein>